<dbReference type="InterPro" id="IPR004158">
    <property type="entry name" value="DUF247_pln"/>
</dbReference>
<dbReference type="PANTHER" id="PTHR31549:SF289">
    <property type="match status" value="1"/>
</dbReference>
<dbReference type="OrthoDB" id="1621957at2759"/>
<dbReference type="GeneID" id="113693127"/>
<name>A0A6P6SNP3_COFAR</name>
<dbReference type="AlphaFoldDB" id="A0A6P6SNP3"/>
<reference evidence="2" key="2">
    <citation type="submission" date="2025-08" db="UniProtKB">
        <authorList>
            <consortium name="RefSeq"/>
        </authorList>
    </citation>
    <scope>IDENTIFICATION</scope>
    <source>
        <tissue evidence="2">Leaves</tissue>
    </source>
</reference>
<proteinExistence type="predicted"/>
<dbReference type="Pfam" id="PF03140">
    <property type="entry name" value="DUF247"/>
    <property type="match status" value="1"/>
</dbReference>
<reference evidence="1" key="1">
    <citation type="journal article" date="2025" name="Foods">
        <title>Unveiling the Microbial Signatures of Arabica Coffee Cherries: Insights into Ripeness Specific Diversity, Functional Traits, and Implications for Quality and Safety.</title>
        <authorList>
            <consortium name="RefSeq"/>
            <person name="Tenea G.N."/>
            <person name="Cifuentes V."/>
            <person name="Reyes P."/>
            <person name="Cevallos-Vallejos M."/>
        </authorList>
    </citation>
    <scope>NUCLEOTIDE SEQUENCE [LARGE SCALE GENOMIC DNA]</scope>
</reference>
<evidence type="ECO:0000313" key="1">
    <source>
        <dbReference type="Proteomes" id="UP001652660"/>
    </source>
</evidence>
<protein>
    <submittedName>
        <fullName evidence="2">UPF0481 protein At3g02645</fullName>
    </submittedName>
</protein>
<gene>
    <name evidence="2" type="primary">LOC113693127</name>
</gene>
<keyword evidence="1" id="KW-1185">Reference proteome</keyword>
<dbReference type="PANTHER" id="PTHR31549">
    <property type="entry name" value="PROTEIN, PUTATIVE (DUF247)-RELATED-RELATED"/>
    <property type="match status" value="1"/>
</dbReference>
<accession>A0A6P6SNP3</accession>
<sequence length="573" mass="65519">MPSTSTPVFTSSESQKRWINHMRLNYIKNYTVRPCVFHAPDNLRDTKPEAYTPQLVGLGPYHHFWPQVQHMESHKRATVLDYLEDLEKEDFIKLVEEGPEDFEPKIRSCYDRYLDLDKETLAWVVIVDGLFLLDLIDYLGSEEPNKNNPGSEDVEKDRIYSKPEALAADVFMLENQIPVVLIQEMRAILQESFDIDSDAELFGKFVRFCDKYSPLKLTSDSTSRNEAFDNKKHLLHFMYQMILKNKIRDFNPENIPQDNRNNNHDSVGIGDEVRKISQTNQEHYGESRAGAIAKAVASHAGEFLEHAIEEFDSALSDAKMAGIKLPGNVEKVTNILRNLQKNIQHVNHKKDGSLGDQIGIPSASRLYIFLKIKFKPLPKDCGIGNITLDGKKRILYLPVITLRPNSEVILRNLVAYEATSKMGSTQMRDYVDLMCGLIRSKKDVDLLETSGVIERKIPAEEMVKMCNGFKKSDEKPDEESKVPGTVEEVNNQFNNVRIVKASRCCMKVSADCVKFWRPLFPIFVVLLLLFQSICDIWDCRRRSSLGGGALRDPYLGDLDPEATLMLPRKMYPY</sequence>
<organism evidence="1 2">
    <name type="scientific">Coffea arabica</name>
    <name type="common">Arabian coffee</name>
    <dbReference type="NCBI Taxonomy" id="13443"/>
    <lineage>
        <taxon>Eukaryota</taxon>
        <taxon>Viridiplantae</taxon>
        <taxon>Streptophyta</taxon>
        <taxon>Embryophyta</taxon>
        <taxon>Tracheophyta</taxon>
        <taxon>Spermatophyta</taxon>
        <taxon>Magnoliopsida</taxon>
        <taxon>eudicotyledons</taxon>
        <taxon>Gunneridae</taxon>
        <taxon>Pentapetalae</taxon>
        <taxon>asterids</taxon>
        <taxon>lamiids</taxon>
        <taxon>Gentianales</taxon>
        <taxon>Rubiaceae</taxon>
        <taxon>Ixoroideae</taxon>
        <taxon>Gardenieae complex</taxon>
        <taxon>Bertiereae - Coffeeae clade</taxon>
        <taxon>Coffeeae</taxon>
        <taxon>Coffea</taxon>
    </lineage>
</organism>
<dbReference type="Proteomes" id="UP001652660">
    <property type="component" value="Chromosome 6c"/>
</dbReference>
<evidence type="ECO:0000313" key="2">
    <source>
        <dbReference type="RefSeq" id="XP_027067503.2"/>
    </source>
</evidence>
<dbReference type="RefSeq" id="XP_027067503.2">
    <property type="nucleotide sequence ID" value="XM_027211702.2"/>
</dbReference>